<protein>
    <submittedName>
        <fullName evidence="1">Uncharacterized protein</fullName>
    </submittedName>
</protein>
<gene>
    <name evidence="1" type="ORF">DB299_04635</name>
</gene>
<accession>A0ABN5RF98</accession>
<dbReference type="EMBL" id="CP028873">
    <property type="protein sequence ID" value="AZA27179.1"/>
    <property type="molecule type" value="Genomic_DNA"/>
</dbReference>
<dbReference type="RefSeq" id="WP_123771964.1">
    <property type="nucleotide sequence ID" value="NZ_CP028873.1"/>
</dbReference>
<keyword evidence="2" id="KW-1185">Reference proteome</keyword>
<name>A0ABN5RF98_BORGP</name>
<keyword evidence="1" id="KW-0614">Plasmid</keyword>
<reference evidence="2" key="1">
    <citation type="submission" date="2018-04" db="EMBL/GenBank/DDBJ databases">
        <title>Whole Genome Assembly of Borrelia bavariensis PBi.</title>
        <authorList>
            <person name="Margos G."/>
        </authorList>
    </citation>
    <scope>NUCLEOTIDE SEQUENCE [LARGE SCALE GENOMIC DNA]</scope>
    <source>
        <strain evidence="2">PBi</strain>
        <plasmid evidence="2">lp54</plasmid>
    </source>
</reference>
<evidence type="ECO:0000313" key="2">
    <source>
        <dbReference type="Proteomes" id="UP000274630"/>
    </source>
</evidence>
<proteinExistence type="predicted"/>
<evidence type="ECO:0000313" key="1">
    <source>
        <dbReference type="EMBL" id="AZA27179.1"/>
    </source>
</evidence>
<geneLocation type="plasmid" evidence="1 2">
    <name>lp54</name>
</geneLocation>
<sequence>MVKQNKKIVKTNIKIEKEELLKKLKDFASLPEKFETDNFCHDLLLLKYQNQILFDTDMFSHSTL</sequence>
<dbReference type="Proteomes" id="UP000274630">
    <property type="component" value="Plasmid lp54"/>
</dbReference>
<organism evidence="1 2">
    <name type="scientific">Borrelia garinii subsp. bavariensis (strain ATCC BAA-2496 / DSM 23469 / PBi)</name>
    <name type="common">Borreliella bavariensis</name>
    <dbReference type="NCBI Taxonomy" id="290434"/>
    <lineage>
        <taxon>Bacteria</taxon>
        <taxon>Pseudomonadati</taxon>
        <taxon>Spirochaetota</taxon>
        <taxon>Spirochaetia</taxon>
        <taxon>Spirochaetales</taxon>
        <taxon>Borreliaceae</taxon>
        <taxon>Borreliella</taxon>
    </lineage>
</organism>